<dbReference type="OrthoDB" id="419598at2759"/>
<organism evidence="2 3">
    <name type="scientific">Penicillium italicum</name>
    <name type="common">Blue mold</name>
    <dbReference type="NCBI Taxonomy" id="40296"/>
    <lineage>
        <taxon>Eukaryota</taxon>
        <taxon>Fungi</taxon>
        <taxon>Dikarya</taxon>
        <taxon>Ascomycota</taxon>
        <taxon>Pezizomycotina</taxon>
        <taxon>Eurotiomycetes</taxon>
        <taxon>Eurotiomycetidae</taxon>
        <taxon>Eurotiales</taxon>
        <taxon>Aspergillaceae</taxon>
        <taxon>Penicillium</taxon>
    </lineage>
</organism>
<dbReference type="PhylomeDB" id="A0A0A2LGD6"/>
<sequence>MSSVIVFGPTGGVASVAALTAREHGAKVFLAMRDTRKQIPGLSTEQEQKSGFERIQADLTSPDSVAAAVKASGAKRAFTYVAFGTSDHMRATFTAMKSAGIEFVVFLSSYTIAGEPKDVAPADLIPYIHAQVEISLDEIFGPQNYVALRPGGFATNLLRFKKGIQDGEVRIWAPGFQFDCITPGDIGRVGGTILVQGPKNGQKKVYLYGPQVIAQGDAIVAIGKILGKDVKLTLIDEEEALNHYTALGIHKPLGEYMIRKSASTSNELTDRANYQTGVENVELYTGKPSTKFEDWVQANKGVFST</sequence>
<accession>A0A0A2LGD6</accession>
<dbReference type="Pfam" id="PF05368">
    <property type="entry name" value="NmrA"/>
    <property type="match status" value="1"/>
</dbReference>
<evidence type="ECO:0000313" key="3">
    <source>
        <dbReference type="Proteomes" id="UP000030104"/>
    </source>
</evidence>
<dbReference type="Gene3D" id="3.40.50.720">
    <property type="entry name" value="NAD(P)-binding Rossmann-like Domain"/>
    <property type="match status" value="1"/>
</dbReference>
<dbReference type="InterPro" id="IPR051604">
    <property type="entry name" value="Ergot_Alk_Oxidoreductase"/>
</dbReference>
<dbReference type="Proteomes" id="UP000030104">
    <property type="component" value="Unassembled WGS sequence"/>
</dbReference>
<dbReference type="EMBL" id="JQGA01000015">
    <property type="protein sequence ID" value="KGO78253.1"/>
    <property type="molecule type" value="Genomic_DNA"/>
</dbReference>
<dbReference type="InterPro" id="IPR036291">
    <property type="entry name" value="NAD(P)-bd_dom_sf"/>
</dbReference>
<gene>
    <name evidence="2" type="ORF">PITC_036210</name>
</gene>
<keyword evidence="3" id="KW-1185">Reference proteome</keyword>
<name>A0A0A2LGD6_PENIT</name>
<reference evidence="2 3" key="1">
    <citation type="journal article" date="2015" name="Mol. Plant Microbe Interact.">
        <title>Genome, transcriptome, and functional analyses of Penicillium expansum provide new insights into secondary metabolism and pathogenicity.</title>
        <authorList>
            <person name="Ballester A.R."/>
            <person name="Marcet-Houben M."/>
            <person name="Levin E."/>
            <person name="Sela N."/>
            <person name="Selma-Lazaro C."/>
            <person name="Carmona L."/>
            <person name="Wisniewski M."/>
            <person name="Droby S."/>
            <person name="Gonzalez-Candelas L."/>
            <person name="Gabaldon T."/>
        </authorList>
    </citation>
    <scope>NUCLEOTIDE SEQUENCE [LARGE SCALE GENOMIC DNA]</scope>
    <source>
        <strain evidence="2 3">PHI-1</strain>
    </source>
</reference>
<dbReference type="SUPFAM" id="SSF51735">
    <property type="entry name" value="NAD(P)-binding Rossmann-fold domains"/>
    <property type="match status" value="1"/>
</dbReference>
<dbReference type="AlphaFoldDB" id="A0A0A2LGD6"/>
<dbReference type="PANTHER" id="PTHR43162">
    <property type="match status" value="1"/>
</dbReference>
<protein>
    <recommendedName>
        <fullName evidence="1">NmrA-like domain-containing protein</fullName>
    </recommendedName>
</protein>
<proteinExistence type="predicted"/>
<dbReference type="PANTHER" id="PTHR43162:SF1">
    <property type="entry name" value="PRESTALK A DIFFERENTIATION PROTEIN A"/>
    <property type="match status" value="1"/>
</dbReference>
<dbReference type="InterPro" id="IPR008030">
    <property type="entry name" value="NmrA-like"/>
</dbReference>
<dbReference type="OMA" id="FGPENYV"/>
<dbReference type="STRING" id="40296.A0A0A2LGD6"/>
<evidence type="ECO:0000313" key="2">
    <source>
        <dbReference type="EMBL" id="KGO78253.1"/>
    </source>
</evidence>
<dbReference type="HOGENOM" id="CLU_007383_10_0_1"/>
<comment type="caution">
    <text evidence="2">The sequence shown here is derived from an EMBL/GenBank/DDBJ whole genome shotgun (WGS) entry which is preliminary data.</text>
</comment>
<feature type="domain" description="NmrA-like" evidence="1">
    <location>
        <begin position="2"/>
        <end position="294"/>
    </location>
</feature>
<evidence type="ECO:0000259" key="1">
    <source>
        <dbReference type="Pfam" id="PF05368"/>
    </source>
</evidence>